<dbReference type="eggNOG" id="COG2247">
    <property type="taxonomic scope" value="Bacteria"/>
</dbReference>
<keyword evidence="1" id="KW-0732">Signal</keyword>
<sequence length="746" mass="79119">MKKQIAVLMAAATAVTTVAPVIASADVNEHKDAAISTVVDKAKKALAERYTDKKVDGLGNSYANDVDEVLNSRYIVLVNKAGQGFKAVNASIYQGRKFSFMYDGATISETTNNWYVVDSAVKLAKLLEADPTAKVAIYDKGSDKGAAFKTTTKKHYVAKEAGKDEKTQASLEKLITDLVNLAKANSADTKPTFVQRVKVGDKVLVEDKVKTTAVAPADYDTVELKLASGENLTFKVSSTVVDLEKPMTKDGQLITGNNNAQNVLDTVAKFDEVANEDNKSVNVDIPSGDVDVYLVSDAEKATIKLENVFTKEGGYTEKGADFVNNLINFNKLANDNDKARFNFGGYNYETTKKKVQDAVKAGKIAKTADGFELTLGVINVEDVNDKGQTKNIQFVIKGKTQADLNTVLVDLGKSIDVVAGHFTKLSGVNRYATAIEVSKDQFEKGTADTVVIVGGMAKFDGLSAAPLAASQNAPMLLASPKTGLSQDTLDEIGRVTKNLSKKTVYIVGGENSVPASVEKQLKDKFDVVVVRLAGLDRTATSLEVAKRLKYNGHNGTTAFFVGANGAADAMSVSAVAAKKDAGNKVSPILVMKKDGFDRSTRELINGLNVNTAYIVGGSDSVSSAGYKAVKSVPGIATLSRLSGDDRYATNVEVVNEFYLHDGNGKPAAEGAIFASGANQYLVDAQTSGAYAAFKKAPIVLAGSKMTADQASLFKKNAVLDGKKAVVQVGGVVAADFMKAVVEKLGL</sequence>
<keyword evidence="3" id="KW-1185">Reference proteome</keyword>
<gene>
    <name evidence="2" type="ORF">HMPREF0634_0014</name>
</gene>
<accession>E0E4N1</accession>
<dbReference type="InterPro" id="IPR007253">
    <property type="entry name" value="Cell_wall-bd_2"/>
</dbReference>
<feature type="chain" id="PRO_5003133906" evidence="1">
    <location>
        <begin position="26"/>
        <end position="746"/>
    </location>
</feature>
<dbReference type="PANTHER" id="PTHR30032">
    <property type="entry name" value="N-ACETYLMURAMOYL-L-ALANINE AMIDASE-RELATED"/>
    <property type="match status" value="1"/>
</dbReference>
<dbReference type="AlphaFoldDB" id="E0E4N1"/>
<dbReference type="Pfam" id="PF04122">
    <property type="entry name" value="CW_binding_2"/>
    <property type="match status" value="3"/>
</dbReference>
<evidence type="ECO:0000256" key="1">
    <source>
        <dbReference type="SAM" id="SignalP"/>
    </source>
</evidence>
<evidence type="ECO:0000313" key="3">
    <source>
        <dbReference type="Proteomes" id="UP000003244"/>
    </source>
</evidence>
<organism evidence="2 3">
    <name type="scientific">Peptostreptococcus stomatis DSM 17678</name>
    <dbReference type="NCBI Taxonomy" id="596315"/>
    <lineage>
        <taxon>Bacteria</taxon>
        <taxon>Bacillati</taxon>
        <taxon>Bacillota</taxon>
        <taxon>Clostridia</taxon>
        <taxon>Peptostreptococcales</taxon>
        <taxon>Peptostreptococcaceae</taxon>
        <taxon>Peptostreptococcus</taxon>
    </lineage>
</organism>
<evidence type="ECO:0000313" key="2">
    <source>
        <dbReference type="EMBL" id="EFM64121.1"/>
    </source>
</evidence>
<name>E0E4N1_9FIRM</name>
<dbReference type="InterPro" id="IPR051922">
    <property type="entry name" value="Bact_Sporulation_Assoc"/>
</dbReference>
<dbReference type="GeneID" id="84801248"/>
<reference evidence="2 3" key="1">
    <citation type="submission" date="2010-08" db="EMBL/GenBank/DDBJ databases">
        <authorList>
            <person name="Harkins D.M."/>
            <person name="Madupu R."/>
            <person name="Durkin A.S."/>
            <person name="Torralba M."/>
            <person name="Methe B."/>
            <person name="Sutton G.G."/>
            <person name="Nelson K.E."/>
        </authorList>
    </citation>
    <scope>NUCLEOTIDE SEQUENCE [LARGE SCALE GENOMIC DNA]</scope>
    <source>
        <strain evidence="2 3">DSM 17678</strain>
    </source>
</reference>
<dbReference type="Gene3D" id="3.40.50.12090">
    <property type="match status" value="2"/>
</dbReference>
<dbReference type="PANTHER" id="PTHR30032:SF8">
    <property type="entry name" value="GERMINATION-SPECIFIC N-ACETYLMURAMOYL-L-ALANINE AMIDASE"/>
    <property type="match status" value="1"/>
</dbReference>
<dbReference type="Proteomes" id="UP000003244">
    <property type="component" value="Unassembled WGS sequence"/>
</dbReference>
<dbReference type="EMBL" id="ADGQ01000070">
    <property type="protein sequence ID" value="EFM64121.1"/>
    <property type="molecule type" value="Genomic_DNA"/>
</dbReference>
<proteinExistence type="predicted"/>
<feature type="signal peptide" evidence="1">
    <location>
        <begin position="1"/>
        <end position="25"/>
    </location>
</feature>
<comment type="caution">
    <text evidence="2">The sequence shown here is derived from an EMBL/GenBank/DDBJ whole genome shotgun (WGS) entry which is preliminary data.</text>
</comment>
<protein>
    <submittedName>
        <fullName evidence="2">Putative cell wall binding repeat 2</fullName>
    </submittedName>
</protein>
<dbReference type="STRING" id="596315.HMPREF0634_0014"/>
<dbReference type="RefSeq" id="WP_007790802.1">
    <property type="nucleotide sequence ID" value="NZ_ADGQ01000070.1"/>
</dbReference>